<name>A0A6H1ZTX6_9ZZZZ</name>
<evidence type="ECO:0000313" key="2">
    <source>
        <dbReference type="EMBL" id="QJA87376.1"/>
    </source>
</evidence>
<sequence>MIGFELVAENGGVAQLTCPTCFTNFVKAAYTLEYRKVEDYILVGIECPICGLQNYNKLEE</sequence>
<gene>
    <name evidence="2" type="ORF">MM415B03006_0006</name>
    <name evidence="1" type="ORF">TM448A01921_0011</name>
</gene>
<dbReference type="EMBL" id="MT142701">
    <property type="protein sequence ID" value="QJA87376.1"/>
    <property type="molecule type" value="Genomic_DNA"/>
</dbReference>
<evidence type="ECO:0000313" key="1">
    <source>
        <dbReference type="EMBL" id="QJA50929.1"/>
    </source>
</evidence>
<organism evidence="1">
    <name type="scientific">viral metagenome</name>
    <dbReference type="NCBI Taxonomy" id="1070528"/>
    <lineage>
        <taxon>unclassified sequences</taxon>
        <taxon>metagenomes</taxon>
        <taxon>organismal metagenomes</taxon>
    </lineage>
</organism>
<protein>
    <submittedName>
        <fullName evidence="1">Uncharacterized protein</fullName>
    </submittedName>
</protein>
<dbReference type="AlphaFoldDB" id="A0A6H1ZTX6"/>
<reference evidence="1" key="1">
    <citation type="submission" date="2020-03" db="EMBL/GenBank/DDBJ databases">
        <title>The deep terrestrial virosphere.</title>
        <authorList>
            <person name="Holmfeldt K."/>
            <person name="Nilsson E."/>
            <person name="Simone D."/>
            <person name="Lopez-Fernandez M."/>
            <person name="Wu X."/>
            <person name="de Brujin I."/>
            <person name="Lundin D."/>
            <person name="Andersson A."/>
            <person name="Bertilsson S."/>
            <person name="Dopson M."/>
        </authorList>
    </citation>
    <scope>NUCLEOTIDE SEQUENCE</scope>
    <source>
        <strain evidence="2">MM415B03006</strain>
        <strain evidence="1">TM448A01921</strain>
    </source>
</reference>
<dbReference type="EMBL" id="MT144225">
    <property type="protein sequence ID" value="QJA50929.1"/>
    <property type="molecule type" value="Genomic_DNA"/>
</dbReference>
<accession>A0A6H1ZTX6</accession>
<proteinExistence type="predicted"/>